<comment type="subunit">
    <text evidence="2">Homodimer.</text>
</comment>
<dbReference type="SUPFAM" id="SSF55681">
    <property type="entry name" value="Class II aaRS and biotin synthetases"/>
    <property type="match status" value="1"/>
</dbReference>
<dbReference type="CDD" id="cd00779">
    <property type="entry name" value="ProRS_core_prok"/>
    <property type="match status" value="1"/>
</dbReference>
<dbReference type="Proteomes" id="UP000242753">
    <property type="component" value="Chromosome I"/>
</dbReference>
<dbReference type="PANTHER" id="PTHR42753">
    <property type="entry name" value="MITOCHONDRIAL RIBOSOME PROTEIN L39/PROLYL-TRNA LIGASE FAMILY MEMBER"/>
    <property type="match status" value="1"/>
</dbReference>
<dbReference type="RefSeq" id="WP_281263839.1">
    <property type="nucleotide sequence ID" value="NZ_LN774881.1"/>
</dbReference>
<evidence type="ECO:0000256" key="6">
    <source>
        <dbReference type="ARBA" id="ARBA00022598"/>
    </source>
</evidence>
<dbReference type="Gene3D" id="3.40.50.800">
    <property type="entry name" value="Anticodon-binding domain"/>
    <property type="match status" value="1"/>
</dbReference>
<dbReference type="GO" id="GO:0006433">
    <property type="term" value="P:prolyl-tRNA aminoacylation"/>
    <property type="evidence" value="ECO:0007669"/>
    <property type="project" value="UniProtKB-UniRule"/>
</dbReference>
<dbReference type="InterPro" id="IPR036754">
    <property type="entry name" value="YbaK/aa-tRNA-synt-asso_dom_sf"/>
</dbReference>
<sequence>MFDNYQIEFNYITFINKIIMRISKYPLFTTKQVSSNINVVSYKLMLRSGIIRKLSSGLYSWLPIGLRVLRKIENILRLEMDNIGAFEISMPIMQPENLWRKSGRLLQYGSELLQFLNRSSKKFILCPTNEEVITDIMRHEFFSYKMFPLHFYQIQTKFRDELRPKFGVIRSREFLMKDSYSFHVNEKSLRNTYDVMHQMYENFFKRVKLKFFIVRTKSKSIGGDFSHEFHVSLNQYHHKDNVFSSSNSNIICYGLKGRLNPVLLQLNFNKGNKYEKIVSSFSYFRFVHNKENDKNSLFSLKKMIKIFVVYSSKKNSGCSFVALVLRGDHQLDYKKIERLSHVLSPLVFASDEEVCFLFNNFNMNWVNLENFSFPIIVDNSIYSIVVGILFKKNICKSFDLKYKVSLLEKSSLKKFSYIKLSMEHESKFKIENTIEVAHIFQLGLKYSKIMKAFFLGKNGKKQIINMGCYGIGITRLVAAIIEQNHDKYGILWPENLAPFSVAILPINMYKSFQVKEISEIIYRQLTKEKIDVLFDDRNERPGVMFSDIELIGIPHILIISDRNIQKKNIEYKNRRNGRSEIIKISSLVDFLLKKIFCF</sequence>
<keyword evidence="5" id="KW-0963">Cytoplasm</keyword>
<organism evidence="14 15">
    <name type="scientific">Candidatus Westeberhardia cardiocondylae</name>
    <dbReference type="NCBI Taxonomy" id="1594731"/>
    <lineage>
        <taxon>Bacteria</taxon>
        <taxon>Pseudomonadati</taxon>
        <taxon>Pseudomonadota</taxon>
        <taxon>Gammaproteobacteria</taxon>
        <taxon>Enterobacterales</taxon>
        <taxon>Enterobacteriaceae</taxon>
        <taxon>ant endosymbionts</taxon>
        <taxon>Candidatus Westeberhardia</taxon>
    </lineage>
</organism>
<evidence type="ECO:0000256" key="5">
    <source>
        <dbReference type="ARBA" id="ARBA00022490"/>
    </source>
</evidence>
<dbReference type="Pfam" id="PF03129">
    <property type="entry name" value="HGTP_anticodon"/>
    <property type="match status" value="1"/>
</dbReference>
<dbReference type="InterPro" id="IPR004154">
    <property type="entry name" value="Anticodon-bd"/>
</dbReference>
<evidence type="ECO:0000256" key="2">
    <source>
        <dbReference type="ARBA" id="ARBA00011738"/>
    </source>
</evidence>
<evidence type="ECO:0000256" key="12">
    <source>
        <dbReference type="NCBIfam" id="TIGR00409"/>
    </source>
</evidence>
<dbReference type="InterPro" id="IPR004500">
    <property type="entry name" value="Pro-tRNA-synth_IIa_bac-type"/>
</dbReference>
<evidence type="ECO:0000256" key="3">
    <source>
        <dbReference type="ARBA" id="ARBA00012831"/>
    </source>
</evidence>
<keyword evidence="7" id="KW-0547">Nucleotide-binding</keyword>
<dbReference type="STRING" id="1594731.WEOB_366"/>
<evidence type="ECO:0000256" key="4">
    <source>
        <dbReference type="ARBA" id="ARBA00019110"/>
    </source>
</evidence>
<gene>
    <name evidence="14" type="primary">proS</name>
    <name evidence="14" type="ORF">WEOB_366</name>
</gene>
<dbReference type="InterPro" id="IPR036621">
    <property type="entry name" value="Anticodon-bd_dom_sf"/>
</dbReference>
<evidence type="ECO:0000256" key="1">
    <source>
        <dbReference type="ARBA" id="ARBA00004496"/>
    </source>
</evidence>
<dbReference type="InterPro" id="IPR002316">
    <property type="entry name" value="Pro-tRNA-ligase_IIa"/>
</dbReference>
<dbReference type="InterPro" id="IPR006195">
    <property type="entry name" value="aa-tRNA-synth_II"/>
</dbReference>
<evidence type="ECO:0000259" key="13">
    <source>
        <dbReference type="PROSITE" id="PS50862"/>
    </source>
</evidence>
<dbReference type="EMBL" id="LN774881">
    <property type="protein sequence ID" value="CEN32297.1"/>
    <property type="molecule type" value="Genomic_DNA"/>
</dbReference>
<keyword evidence="10" id="KW-0030">Aminoacyl-tRNA synthetase</keyword>
<dbReference type="InterPro" id="IPR007214">
    <property type="entry name" value="YbaK/aa-tRNA-synth-assoc-dom"/>
</dbReference>
<dbReference type="InterPro" id="IPR050062">
    <property type="entry name" value="Pro-tRNA_synthetase"/>
</dbReference>
<dbReference type="Pfam" id="PF00587">
    <property type="entry name" value="tRNA-synt_2b"/>
    <property type="match status" value="1"/>
</dbReference>
<comment type="catalytic activity">
    <reaction evidence="11">
        <text>tRNA(Pro) + L-proline + ATP = L-prolyl-tRNA(Pro) + AMP + diphosphate</text>
        <dbReference type="Rhea" id="RHEA:14305"/>
        <dbReference type="Rhea" id="RHEA-COMP:9700"/>
        <dbReference type="Rhea" id="RHEA-COMP:9702"/>
        <dbReference type="ChEBI" id="CHEBI:30616"/>
        <dbReference type="ChEBI" id="CHEBI:33019"/>
        <dbReference type="ChEBI" id="CHEBI:60039"/>
        <dbReference type="ChEBI" id="CHEBI:78442"/>
        <dbReference type="ChEBI" id="CHEBI:78532"/>
        <dbReference type="ChEBI" id="CHEBI:456215"/>
        <dbReference type="EC" id="6.1.1.15"/>
    </reaction>
</comment>
<evidence type="ECO:0000256" key="7">
    <source>
        <dbReference type="ARBA" id="ARBA00022741"/>
    </source>
</evidence>
<evidence type="ECO:0000313" key="15">
    <source>
        <dbReference type="Proteomes" id="UP000242753"/>
    </source>
</evidence>
<evidence type="ECO:0000256" key="11">
    <source>
        <dbReference type="ARBA" id="ARBA00047671"/>
    </source>
</evidence>
<keyword evidence="8" id="KW-0067">ATP-binding</keyword>
<dbReference type="PRINTS" id="PR01046">
    <property type="entry name" value="TRNASYNTHPRO"/>
</dbReference>
<evidence type="ECO:0000256" key="10">
    <source>
        <dbReference type="ARBA" id="ARBA00023146"/>
    </source>
</evidence>
<dbReference type="InterPro" id="IPR002314">
    <property type="entry name" value="aa-tRNA-synt_IIb"/>
</dbReference>
<dbReference type="InterPro" id="IPR033730">
    <property type="entry name" value="ProRS_core_prok"/>
</dbReference>
<dbReference type="GO" id="GO:0005829">
    <property type="term" value="C:cytosol"/>
    <property type="evidence" value="ECO:0007669"/>
    <property type="project" value="TreeGrafter"/>
</dbReference>
<dbReference type="GO" id="GO:0004827">
    <property type="term" value="F:proline-tRNA ligase activity"/>
    <property type="evidence" value="ECO:0007669"/>
    <property type="project" value="UniProtKB-UniRule"/>
</dbReference>
<dbReference type="PANTHER" id="PTHR42753:SF2">
    <property type="entry name" value="PROLINE--TRNA LIGASE"/>
    <property type="match status" value="1"/>
</dbReference>
<dbReference type="CDD" id="cd00861">
    <property type="entry name" value="ProRS_anticodon_short"/>
    <property type="match status" value="1"/>
</dbReference>
<dbReference type="GO" id="GO:0005524">
    <property type="term" value="F:ATP binding"/>
    <property type="evidence" value="ECO:0007669"/>
    <property type="project" value="UniProtKB-KW"/>
</dbReference>
<dbReference type="AlphaFoldDB" id="A0A0H5BX33"/>
<dbReference type="KEGG" id="wca:WEOB_366"/>
<evidence type="ECO:0000256" key="8">
    <source>
        <dbReference type="ARBA" id="ARBA00022840"/>
    </source>
</evidence>
<evidence type="ECO:0000256" key="9">
    <source>
        <dbReference type="ARBA" id="ARBA00022917"/>
    </source>
</evidence>
<comment type="subcellular location">
    <subcellularLocation>
        <location evidence="1">Cytoplasm</location>
    </subcellularLocation>
</comment>
<dbReference type="SUPFAM" id="SSF52954">
    <property type="entry name" value="Class II aaRS ABD-related"/>
    <property type="match status" value="1"/>
</dbReference>
<dbReference type="InterPro" id="IPR044140">
    <property type="entry name" value="ProRS_anticodon_short"/>
</dbReference>
<dbReference type="Gene3D" id="3.30.930.10">
    <property type="entry name" value="Bira Bifunctional Protein, Domain 2"/>
    <property type="match status" value="2"/>
</dbReference>
<feature type="domain" description="Aminoacyl-transfer RNA synthetases class-II family profile" evidence="13">
    <location>
        <begin position="52"/>
        <end position="493"/>
    </location>
</feature>
<accession>A0A0H5BX33</accession>
<dbReference type="InterPro" id="IPR045864">
    <property type="entry name" value="aa-tRNA-synth_II/BPL/LPL"/>
</dbReference>
<dbReference type="PROSITE" id="PS50862">
    <property type="entry name" value="AA_TRNA_LIGASE_II"/>
    <property type="match status" value="1"/>
</dbReference>
<keyword evidence="6 14" id="KW-0436">Ligase</keyword>
<dbReference type="NCBIfam" id="TIGR00409">
    <property type="entry name" value="proS_fam_II"/>
    <property type="match status" value="1"/>
</dbReference>
<name>A0A0H5BX33_9ENTR</name>
<reference evidence="15" key="1">
    <citation type="submission" date="2015-01" db="EMBL/GenBank/DDBJ databases">
        <authorList>
            <person name="Manzano-Marin A."/>
            <person name="Manzano-Marin A."/>
        </authorList>
    </citation>
    <scope>NUCLEOTIDE SEQUENCE [LARGE SCALE GENOMIC DNA]</scope>
    <source>
        <strain evidence="15">obscurior</strain>
    </source>
</reference>
<dbReference type="NCBIfam" id="NF006625">
    <property type="entry name" value="PRK09194.1"/>
    <property type="match status" value="1"/>
</dbReference>
<dbReference type="GO" id="GO:0002161">
    <property type="term" value="F:aminoacyl-tRNA deacylase activity"/>
    <property type="evidence" value="ECO:0007669"/>
    <property type="project" value="InterPro"/>
</dbReference>
<keyword evidence="9" id="KW-0648">Protein biosynthesis</keyword>
<dbReference type="Gene3D" id="3.90.960.10">
    <property type="entry name" value="YbaK/aminoacyl-tRNA synthetase-associated domain"/>
    <property type="match status" value="1"/>
</dbReference>
<dbReference type="PATRIC" id="fig|1594731.3.peg.345"/>
<evidence type="ECO:0000313" key="14">
    <source>
        <dbReference type="EMBL" id="CEN32297.1"/>
    </source>
</evidence>
<protein>
    <recommendedName>
        <fullName evidence="4 12">Proline--tRNA ligase</fullName>
        <ecNumber evidence="3 12">6.1.1.15</ecNumber>
    </recommendedName>
</protein>
<dbReference type="EC" id="6.1.1.15" evidence="3 12"/>
<dbReference type="SUPFAM" id="SSF55826">
    <property type="entry name" value="YbaK/ProRS associated domain"/>
    <property type="match status" value="1"/>
</dbReference>
<proteinExistence type="predicted"/>
<keyword evidence="15" id="KW-1185">Reference proteome</keyword>
<dbReference type="Pfam" id="PF04073">
    <property type="entry name" value="tRNA_edit"/>
    <property type="match status" value="1"/>
</dbReference>